<dbReference type="OMA" id="IFSAYEQ"/>
<comment type="similarity">
    <text evidence="1">Belongs to the IUNH family.</text>
</comment>
<dbReference type="SUPFAM" id="SSF53590">
    <property type="entry name" value="Nucleoside hydrolase"/>
    <property type="match status" value="1"/>
</dbReference>
<reference evidence="3 4" key="1">
    <citation type="journal article" date="2013" name="PLoS Genet.">
        <title>Distinctive expansion of potential virulence genes in the genome of the oomycete fish pathogen Saprolegnia parasitica.</title>
        <authorList>
            <person name="Jiang R.H."/>
            <person name="de Bruijn I."/>
            <person name="Haas B.J."/>
            <person name="Belmonte R."/>
            <person name="Lobach L."/>
            <person name="Christie J."/>
            <person name="van den Ackerveken G."/>
            <person name="Bottin A."/>
            <person name="Bulone V."/>
            <person name="Diaz-Moreno S.M."/>
            <person name="Dumas B."/>
            <person name="Fan L."/>
            <person name="Gaulin E."/>
            <person name="Govers F."/>
            <person name="Grenville-Briggs L.J."/>
            <person name="Horner N.R."/>
            <person name="Levin J.Z."/>
            <person name="Mammella M."/>
            <person name="Meijer H.J."/>
            <person name="Morris P."/>
            <person name="Nusbaum C."/>
            <person name="Oome S."/>
            <person name="Phillips A.J."/>
            <person name="van Rooyen D."/>
            <person name="Rzeszutek E."/>
            <person name="Saraiva M."/>
            <person name="Secombes C.J."/>
            <person name="Seidl M.F."/>
            <person name="Snel B."/>
            <person name="Stassen J.H."/>
            <person name="Sykes S."/>
            <person name="Tripathy S."/>
            <person name="van den Berg H."/>
            <person name="Vega-Arreguin J.C."/>
            <person name="Wawra S."/>
            <person name="Young S.K."/>
            <person name="Zeng Q."/>
            <person name="Dieguez-Uribeondo J."/>
            <person name="Russ C."/>
            <person name="Tyler B.M."/>
            <person name="van West P."/>
        </authorList>
    </citation>
    <scope>NUCLEOTIDE SEQUENCE [LARGE SCALE GENOMIC DNA]</scope>
    <source>
        <strain evidence="3 4">CBS 223.65</strain>
    </source>
</reference>
<name>A0A067BZM8_SAPPC</name>
<gene>
    <name evidence="3" type="ORF">SPRG_10481</name>
</gene>
<dbReference type="InterPro" id="IPR001910">
    <property type="entry name" value="Inosine/uridine_hydrolase_dom"/>
</dbReference>
<feature type="domain" description="Inosine/uridine-preferring nucleoside hydrolase" evidence="2">
    <location>
        <begin position="6"/>
        <end position="301"/>
    </location>
</feature>
<dbReference type="InterPro" id="IPR052775">
    <property type="entry name" value="IUN_hydrolase"/>
</dbReference>
<evidence type="ECO:0000313" key="4">
    <source>
        <dbReference type="Proteomes" id="UP000030745"/>
    </source>
</evidence>
<dbReference type="AlphaFoldDB" id="A0A067BZM8"/>
<dbReference type="Pfam" id="PF01156">
    <property type="entry name" value="IU_nuc_hydro"/>
    <property type="match status" value="1"/>
</dbReference>
<evidence type="ECO:0000313" key="3">
    <source>
        <dbReference type="EMBL" id="KDO23703.1"/>
    </source>
</evidence>
<evidence type="ECO:0000259" key="2">
    <source>
        <dbReference type="Pfam" id="PF01156"/>
    </source>
</evidence>
<dbReference type="Proteomes" id="UP000030745">
    <property type="component" value="Unassembled WGS sequence"/>
</dbReference>
<keyword evidence="4" id="KW-1185">Reference proteome</keyword>
<dbReference type="InterPro" id="IPR036452">
    <property type="entry name" value="Ribo_hydro-like"/>
</dbReference>
<sequence length="327" mass="35141">MGDTKVIIDTDAGVDDAIAVLLAINLLPRGSVVALTSTFGNVDLHQANLNLTQILAHASDQSIPIFSGAHKPLISSMSSKWAGHGVDGLGGSIGVAPYTPPSENHAVSALLRFAKAHPKELTIVAIGPATNLALAAMLDPTFVENLKEVIYMGCTTRDQGNTTPHAEFNVASDPEAAHILLTQFAQKLTIVSWETVCDAHLTWAVYDELVALRTPTARFLQRIFSAYEQYRPSASSGKHQEFILCDAYATALLVADCATDVSFATGRVELSEGPTRGACHWVPSAAPATKLVHMFDVDRFKALLRHLMEERGALHGSTPSRHPEKET</sequence>
<dbReference type="RefSeq" id="XP_012205521.1">
    <property type="nucleotide sequence ID" value="XM_012350131.1"/>
</dbReference>
<dbReference type="EMBL" id="KK583250">
    <property type="protein sequence ID" value="KDO23703.1"/>
    <property type="molecule type" value="Genomic_DNA"/>
</dbReference>
<dbReference type="PANTHER" id="PTHR46190">
    <property type="entry name" value="SI:CH211-201H21.5-RELATED"/>
    <property type="match status" value="1"/>
</dbReference>
<dbReference type="GO" id="GO:0016799">
    <property type="term" value="F:hydrolase activity, hydrolyzing N-glycosyl compounds"/>
    <property type="evidence" value="ECO:0007669"/>
    <property type="project" value="InterPro"/>
</dbReference>
<dbReference type="Gene3D" id="3.90.245.10">
    <property type="entry name" value="Ribonucleoside hydrolase-like"/>
    <property type="match status" value="1"/>
</dbReference>
<dbReference type="OrthoDB" id="186496at2759"/>
<evidence type="ECO:0000256" key="1">
    <source>
        <dbReference type="ARBA" id="ARBA00009176"/>
    </source>
</evidence>
<organism evidence="3 4">
    <name type="scientific">Saprolegnia parasitica (strain CBS 223.65)</name>
    <dbReference type="NCBI Taxonomy" id="695850"/>
    <lineage>
        <taxon>Eukaryota</taxon>
        <taxon>Sar</taxon>
        <taxon>Stramenopiles</taxon>
        <taxon>Oomycota</taxon>
        <taxon>Saprolegniomycetes</taxon>
        <taxon>Saprolegniales</taxon>
        <taxon>Saprolegniaceae</taxon>
        <taxon>Saprolegnia</taxon>
    </lineage>
</organism>
<proteinExistence type="inferred from homology"/>
<dbReference type="STRING" id="695850.A0A067BZM8"/>
<dbReference type="GeneID" id="24132589"/>
<dbReference type="PANTHER" id="PTHR46190:SF1">
    <property type="entry name" value="SI:CH211-201H21.5"/>
    <property type="match status" value="1"/>
</dbReference>
<dbReference type="KEGG" id="spar:SPRG_10481"/>
<protein>
    <recommendedName>
        <fullName evidence="2">Inosine/uridine-preferring nucleoside hydrolase domain-containing protein</fullName>
    </recommendedName>
</protein>
<accession>A0A067BZM8</accession>
<dbReference type="VEuPathDB" id="FungiDB:SPRG_10481"/>